<accession>A0AAW1NZX2</accession>
<comment type="similarity">
    <text evidence="3">Belongs to the glycosyl hydrolase 5 (cellulase A) family.</text>
</comment>
<comment type="catalytic activity">
    <reaction evidence="1">
        <text>Random hydrolysis of (1-&gt;4)-beta-D-mannosidic linkages in mannans, galactomannans and glucomannans.</text>
        <dbReference type="EC" id="3.2.1.78"/>
    </reaction>
</comment>
<evidence type="ECO:0000256" key="5">
    <source>
        <dbReference type="ARBA" id="ARBA00022525"/>
    </source>
</evidence>
<sequence>MPSFENNHKSANIDYASMHLWPDNWNNPILPMSFDDTWISDHEAAATALGKPVVLSEFVIQCLNGNSSCQQASTRNPYFSDIYQQFGNSLSTGGVLRGAALWLVSPNQPGDGNQVETYDIQVPSSTFTGPITAAGQFVATKNQLCLAPNAPALAPGL</sequence>
<evidence type="ECO:0000313" key="10">
    <source>
        <dbReference type="EMBL" id="KAK9802980.1"/>
    </source>
</evidence>
<evidence type="ECO:0000256" key="4">
    <source>
        <dbReference type="ARBA" id="ARBA00012706"/>
    </source>
</evidence>
<evidence type="ECO:0000256" key="3">
    <source>
        <dbReference type="ARBA" id="ARBA00005641"/>
    </source>
</evidence>
<feature type="domain" description="Glycoside hydrolase family 5" evidence="9">
    <location>
        <begin position="3"/>
        <end position="103"/>
    </location>
</feature>
<dbReference type="EMBL" id="JALJOQ010000064">
    <property type="protein sequence ID" value="KAK9802980.1"/>
    <property type="molecule type" value="Genomic_DNA"/>
</dbReference>
<keyword evidence="6" id="KW-0732">Signal</keyword>
<dbReference type="AlphaFoldDB" id="A0AAW1NZX2"/>
<keyword evidence="11" id="KW-1185">Reference proteome</keyword>
<dbReference type="EC" id="3.2.1.78" evidence="4"/>
<proteinExistence type="inferred from homology"/>
<dbReference type="PANTHER" id="PTHR31451">
    <property type="match status" value="1"/>
</dbReference>
<evidence type="ECO:0000256" key="1">
    <source>
        <dbReference type="ARBA" id="ARBA00001678"/>
    </source>
</evidence>
<evidence type="ECO:0000259" key="9">
    <source>
        <dbReference type="Pfam" id="PF26410"/>
    </source>
</evidence>
<evidence type="ECO:0000256" key="6">
    <source>
        <dbReference type="ARBA" id="ARBA00022729"/>
    </source>
</evidence>
<evidence type="ECO:0000256" key="8">
    <source>
        <dbReference type="ARBA" id="ARBA00023295"/>
    </source>
</evidence>
<dbReference type="GO" id="GO:0005576">
    <property type="term" value="C:extracellular region"/>
    <property type="evidence" value="ECO:0007669"/>
    <property type="project" value="UniProtKB-SubCell"/>
</dbReference>
<dbReference type="Pfam" id="PF26410">
    <property type="entry name" value="GH5_mannosidase"/>
    <property type="match status" value="1"/>
</dbReference>
<keyword evidence="5" id="KW-0964">Secreted</keyword>
<dbReference type="InterPro" id="IPR017853">
    <property type="entry name" value="GH"/>
</dbReference>
<keyword evidence="8" id="KW-0326">Glycosidase</keyword>
<dbReference type="InterPro" id="IPR045053">
    <property type="entry name" value="MAN-like"/>
</dbReference>
<name>A0AAW1NZX2_9CHLO</name>
<dbReference type="PANTHER" id="PTHR31451:SF39">
    <property type="entry name" value="MANNAN ENDO-1,4-BETA-MANNOSIDASE 1"/>
    <property type="match status" value="1"/>
</dbReference>
<dbReference type="SUPFAM" id="SSF51445">
    <property type="entry name" value="(Trans)glycosidases"/>
    <property type="match status" value="1"/>
</dbReference>
<organism evidence="10 11">
    <name type="scientific">Symbiochloris irregularis</name>
    <dbReference type="NCBI Taxonomy" id="706552"/>
    <lineage>
        <taxon>Eukaryota</taxon>
        <taxon>Viridiplantae</taxon>
        <taxon>Chlorophyta</taxon>
        <taxon>core chlorophytes</taxon>
        <taxon>Trebouxiophyceae</taxon>
        <taxon>Trebouxiales</taxon>
        <taxon>Trebouxiaceae</taxon>
        <taxon>Symbiochloris</taxon>
    </lineage>
</organism>
<keyword evidence="7" id="KW-0378">Hydrolase</keyword>
<dbReference type="InterPro" id="IPR001547">
    <property type="entry name" value="Glyco_hydro_5"/>
</dbReference>
<evidence type="ECO:0000313" key="11">
    <source>
        <dbReference type="Proteomes" id="UP001465755"/>
    </source>
</evidence>
<evidence type="ECO:0000256" key="7">
    <source>
        <dbReference type="ARBA" id="ARBA00022801"/>
    </source>
</evidence>
<evidence type="ECO:0000256" key="2">
    <source>
        <dbReference type="ARBA" id="ARBA00004613"/>
    </source>
</evidence>
<comment type="subcellular location">
    <subcellularLocation>
        <location evidence="2">Secreted</location>
    </subcellularLocation>
</comment>
<protein>
    <recommendedName>
        <fullName evidence="4">mannan endo-1,4-beta-mannosidase</fullName>
        <ecNumber evidence="4">3.2.1.78</ecNumber>
    </recommendedName>
</protein>
<dbReference type="Proteomes" id="UP001465755">
    <property type="component" value="Unassembled WGS sequence"/>
</dbReference>
<comment type="caution">
    <text evidence="10">The sequence shown here is derived from an EMBL/GenBank/DDBJ whole genome shotgun (WGS) entry which is preliminary data.</text>
</comment>
<dbReference type="GO" id="GO:0016985">
    <property type="term" value="F:mannan endo-1,4-beta-mannosidase activity"/>
    <property type="evidence" value="ECO:0007669"/>
    <property type="project" value="UniProtKB-EC"/>
</dbReference>
<gene>
    <name evidence="10" type="ORF">WJX73_003031</name>
</gene>
<dbReference type="Gene3D" id="3.20.20.80">
    <property type="entry name" value="Glycosidases"/>
    <property type="match status" value="1"/>
</dbReference>
<reference evidence="10 11" key="1">
    <citation type="journal article" date="2024" name="Nat. Commun.">
        <title>Phylogenomics reveals the evolutionary origins of lichenization in chlorophyte algae.</title>
        <authorList>
            <person name="Puginier C."/>
            <person name="Libourel C."/>
            <person name="Otte J."/>
            <person name="Skaloud P."/>
            <person name="Haon M."/>
            <person name="Grisel S."/>
            <person name="Petersen M."/>
            <person name="Berrin J.G."/>
            <person name="Delaux P.M."/>
            <person name="Dal Grande F."/>
            <person name="Keller J."/>
        </authorList>
    </citation>
    <scope>NUCLEOTIDE SEQUENCE [LARGE SCALE GENOMIC DNA]</scope>
    <source>
        <strain evidence="10 11">SAG 2036</strain>
    </source>
</reference>